<evidence type="ECO:0000313" key="1">
    <source>
        <dbReference type="EMBL" id="CAE7249969.1"/>
    </source>
</evidence>
<accession>A0A812M060</accession>
<dbReference type="AlphaFoldDB" id="A0A812M060"/>
<gene>
    <name evidence="1" type="ORF">SNAT2548_LOCUS12236</name>
</gene>
<reference evidence="1" key="1">
    <citation type="submission" date="2021-02" db="EMBL/GenBank/DDBJ databases">
        <authorList>
            <person name="Dougan E. K."/>
            <person name="Rhodes N."/>
            <person name="Thang M."/>
            <person name="Chan C."/>
        </authorList>
    </citation>
    <scope>NUCLEOTIDE SEQUENCE</scope>
</reference>
<organism evidence="1 2">
    <name type="scientific">Symbiodinium natans</name>
    <dbReference type="NCBI Taxonomy" id="878477"/>
    <lineage>
        <taxon>Eukaryota</taxon>
        <taxon>Sar</taxon>
        <taxon>Alveolata</taxon>
        <taxon>Dinophyceae</taxon>
        <taxon>Suessiales</taxon>
        <taxon>Symbiodiniaceae</taxon>
        <taxon>Symbiodinium</taxon>
    </lineage>
</organism>
<dbReference type="Proteomes" id="UP000604046">
    <property type="component" value="Unassembled WGS sequence"/>
</dbReference>
<keyword evidence="2" id="KW-1185">Reference proteome</keyword>
<protein>
    <submittedName>
        <fullName evidence="1">Uncharacterized protein</fullName>
    </submittedName>
</protein>
<dbReference type="EMBL" id="CAJNDS010001158">
    <property type="protein sequence ID" value="CAE7249969.1"/>
    <property type="molecule type" value="Genomic_DNA"/>
</dbReference>
<sequence length="103" mass="11084">MISRSGGHSDEGDISRTVVGLAVPEAPKSTPIITVASGTVPIGRALQAVVCRAVGSKLREIRFELCFEKDPSSLCISSSSLTPHTASIQRFRKPRHSMLEPRL</sequence>
<name>A0A812M060_9DINO</name>
<proteinExistence type="predicted"/>
<evidence type="ECO:0000313" key="2">
    <source>
        <dbReference type="Proteomes" id="UP000604046"/>
    </source>
</evidence>
<comment type="caution">
    <text evidence="1">The sequence shown here is derived from an EMBL/GenBank/DDBJ whole genome shotgun (WGS) entry which is preliminary data.</text>
</comment>